<keyword evidence="1" id="KW-0808">Transferase</keyword>
<keyword evidence="1" id="KW-0333">Golgi apparatus</keyword>
<name>A0ABM1F7V1_PRICU</name>
<proteinExistence type="inferred from homology"/>
<dbReference type="RefSeq" id="XP_014680522.1">
    <property type="nucleotide sequence ID" value="XM_014825036.1"/>
</dbReference>
<organism evidence="3 4">
    <name type="scientific">Priapulus caudatus</name>
    <name type="common">Priapulid worm</name>
    <dbReference type="NCBI Taxonomy" id="37621"/>
    <lineage>
        <taxon>Eukaryota</taxon>
        <taxon>Metazoa</taxon>
        <taxon>Ecdysozoa</taxon>
        <taxon>Scalidophora</taxon>
        <taxon>Priapulida</taxon>
        <taxon>Priapulimorpha</taxon>
        <taxon>Priapulimorphida</taxon>
        <taxon>Priapulidae</taxon>
        <taxon>Priapulus</taxon>
    </lineage>
</organism>
<dbReference type="EC" id="2.4.1.-" evidence="1"/>
<comment type="subcellular location">
    <subcellularLocation>
        <location evidence="1">Golgi apparatus</location>
        <location evidence="1">Golgi stack membrane</location>
        <topology evidence="1">Single-pass type II membrane protein</topology>
    </subcellularLocation>
</comment>
<dbReference type="GeneID" id="106820527"/>
<dbReference type="PANTHER" id="PTHR11929">
    <property type="entry name" value="ALPHA- 1,3 -FUCOSYLTRANSFERASE"/>
    <property type="match status" value="1"/>
</dbReference>
<dbReference type="InterPro" id="IPR055270">
    <property type="entry name" value="Glyco_tran_10_C"/>
</dbReference>
<evidence type="ECO:0000259" key="2">
    <source>
        <dbReference type="Pfam" id="PF00852"/>
    </source>
</evidence>
<keyword evidence="1" id="KW-0812">Transmembrane</keyword>
<evidence type="ECO:0000313" key="3">
    <source>
        <dbReference type="Proteomes" id="UP000695022"/>
    </source>
</evidence>
<feature type="domain" description="Fucosyltransferase C-terminal" evidence="2">
    <location>
        <begin position="6"/>
        <end position="96"/>
    </location>
</feature>
<feature type="non-terminal residue" evidence="4">
    <location>
        <position position="174"/>
    </location>
</feature>
<evidence type="ECO:0000256" key="1">
    <source>
        <dbReference type="RuleBase" id="RU003832"/>
    </source>
</evidence>
<keyword evidence="3" id="KW-1185">Reference proteome</keyword>
<dbReference type="InterPro" id="IPR001503">
    <property type="entry name" value="Glyco_trans_10"/>
</dbReference>
<reference evidence="4" key="1">
    <citation type="submission" date="2025-08" db="UniProtKB">
        <authorList>
            <consortium name="RefSeq"/>
        </authorList>
    </citation>
    <scope>IDENTIFICATION</scope>
</reference>
<dbReference type="PANTHER" id="PTHR11929:SF194">
    <property type="entry name" value="ALPHA-(1,3)-FUCOSYLTRANSFERASE 10"/>
    <property type="match status" value="1"/>
</dbReference>
<accession>A0ABM1F7V1</accession>
<keyword evidence="1" id="KW-0472">Membrane</keyword>
<feature type="non-terminal residue" evidence="4">
    <location>
        <position position="1"/>
    </location>
</feature>
<dbReference type="SUPFAM" id="SSF53756">
    <property type="entry name" value="UDP-Glycosyltransferase/glycogen phosphorylase"/>
    <property type="match status" value="1"/>
</dbReference>
<dbReference type="Proteomes" id="UP000695022">
    <property type="component" value="Unplaced"/>
</dbReference>
<gene>
    <name evidence="4" type="primary">LOC106820527</name>
</gene>
<evidence type="ECO:0000313" key="4">
    <source>
        <dbReference type="RefSeq" id="XP_014680522.1"/>
    </source>
</evidence>
<protein>
    <recommendedName>
        <fullName evidence="1">Fucosyltransferase</fullName>
        <ecNumber evidence="1">2.4.1.-</ecNumber>
    </recommendedName>
</protein>
<keyword evidence="1" id="KW-0328">Glycosyltransferase</keyword>
<comment type="similarity">
    <text evidence="1">Belongs to the glycosyltransferase 10 family.</text>
</comment>
<dbReference type="Pfam" id="PF00852">
    <property type="entry name" value="Glyco_transf_10"/>
    <property type="match status" value="1"/>
</dbReference>
<sequence length="174" mass="19741">EWLPDNRSAILVSDFRDASVLAEYVTLLNANDDEYDRYLAFKRRGDGVVDNAKLAAAMRARRWGVRDEDSASPRGNFVEHFECHVCERLHEGAPARRVASAEHYGCPRPGRLVPDADASDTMWQSMYDQSRVEARAWRRLVERNVVYSSQEYYDLVSDMAVEASAVIVAIVLSL</sequence>